<sequence length="74" mass="8314">MGGHMYVAAQFASGRGSWRWLAHSHSFSTQRICADTRSPRMYDEAKGNQFHVHIIALGVYWDIITSVLPPISPV</sequence>
<organism evidence="1 2">
    <name type="scientific">Paxillus rubicundulus Ve08.2h10</name>
    <dbReference type="NCBI Taxonomy" id="930991"/>
    <lineage>
        <taxon>Eukaryota</taxon>
        <taxon>Fungi</taxon>
        <taxon>Dikarya</taxon>
        <taxon>Basidiomycota</taxon>
        <taxon>Agaricomycotina</taxon>
        <taxon>Agaricomycetes</taxon>
        <taxon>Agaricomycetidae</taxon>
        <taxon>Boletales</taxon>
        <taxon>Paxilineae</taxon>
        <taxon>Paxillaceae</taxon>
        <taxon>Paxillus</taxon>
    </lineage>
</organism>
<dbReference type="OrthoDB" id="428577at2759"/>
<reference evidence="2" key="2">
    <citation type="submission" date="2015-01" db="EMBL/GenBank/DDBJ databases">
        <title>Evolutionary Origins and Diversification of the Mycorrhizal Mutualists.</title>
        <authorList>
            <consortium name="DOE Joint Genome Institute"/>
            <consortium name="Mycorrhizal Genomics Consortium"/>
            <person name="Kohler A."/>
            <person name="Kuo A."/>
            <person name="Nagy L.G."/>
            <person name="Floudas D."/>
            <person name="Copeland A."/>
            <person name="Barry K.W."/>
            <person name="Cichocki N."/>
            <person name="Veneault-Fourrey C."/>
            <person name="LaButti K."/>
            <person name="Lindquist E.A."/>
            <person name="Lipzen A."/>
            <person name="Lundell T."/>
            <person name="Morin E."/>
            <person name="Murat C."/>
            <person name="Riley R."/>
            <person name="Ohm R."/>
            <person name="Sun H."/>
            <person name="Tunlid A."/>
            <person name="Henrissat B."/>
            <person name="Grigoriev I.V."/>
            <person name="Hibbett D.S."/>
            <person name="Martin F."/>
        </authorList>
    </citation>
    <scope>NUCLEOTIDE SEQUENCE [LARGE SCALE GENOMIC DNA]</scope>
    <source>
        <strain evidence="2">Ve08.2h10</strain>
    </source>
</reference>
<dbReference type="HOGENOM" id="CLU_2688548_0_0_1"/>
<dbReference type="EMBL" id="KN825494">
    <property type="protein sequence ID" value="KIK90612.1"/>
    <property type="molecule type" value="Genomic_DNA"/>
</dbReference>
<keyword evidence="2" id="KW-1185">Reference proteome</keyword>
<reference evidence="1 2" key="1">
    <citation type="submission" date="2014-04" db="EMBL/GenBank/DDBJ databases">
        <authorList>
            <consortium name="DOE Joint Genome Institute"/>
            <person name="Kuo A."/>
            <person name="Kohler A."/>
            <person name="Jargeat P."/>
            <person name="Nagy L.G."/>
            <person name="Floudas D."/>
            <person name="Copeland A."/>
            <person name="Barry K.W."/>
            <person name="Cichocki N."/>
            <person name="Veneault-Fourrey C."/>
            <person name="LaButti K."/>
            <person name="Lindquist E.A."/>
            <person name="Lipzen A."/>
            <person name="Lundell T."/>
            <person name="Morin E."/>
            <person name="Murat C."/>
            <person name="Sun H."/>
            <person name="Tunlid A."/>
            <person name="Henrissat B."/>
            <person name="Grigoriev I.V."/>
            <person name="Hibbett D.S."/>
            <person name="Martin F."/>
            <person name="Nordberg H.P."/>
            <person name="Cantor M.N."/>
            <person name="Hua S.X."/>
        </authorList>
    </citation>
    <scope>NUCLEOTIDE SEQUENCE [LARGE SCALE GENOMIC DNA]</scope>
    <source>
        <strain evidence="1 2">Ve08.2h10</strain>
    </source>
</reference>
<dbReference type="Proteomes" id="UP000054538">
    <property type="component" value="Unassembled WGS sequence"/>
</dbReference>
<name>A0A0D0D279_9AGAM</name>
<accession>A0A0D0D279</accession>
<proteinExistence type="predicted"/>
<gene>
    <name evidence="1" type="ORF">PAXRUDRAFT_831555</name>
</gene>
<dbReference type="AlphaFoldDB" id="A0A0D0D279"/>
<evidence type="ECO:0000313" key="2">
    <source>
        <dbReference type="Proteomes" id="UP000054538"/>
    </source>
</evidence>
<protein>
    <submittedName>
        <fullName evidence="1">Uncharacterized protein</fullName>
    </submittedName>
</protein>
<dbReference type="InParanoid" id="A0A0D0D279"/>
<evidence type="ECO:0000313" key="1">
    <source>
        <dbReference type="EMBL" id="KIK90612.1"/>
    </source>
</evidence>